<gene>
    <name evidence="1" type="ORF">ACFQ4M_09775</name>
</gene>
<evidence type="ECO:0000313" key="2">
    <source>
        <dbReference type="Proteomes" id="UP001597158"/>
    </source>
</evidence>
<dbReference type="Proteomes" id="UP001597158">
    <property type="component" value="Unassembled WGS sequence"/>
</dbReference>
<evidence type="ECO:0000313" key="1">
    <source>
        <dbReference type="EMBL" id="MFD1263874.1"/>
    </source>
</evidence>
<dbReference type="InterPro" id="IPR046160">
    <property type="entry name" value="DUF6162"/>
</dbReference>
<comment type="caution">
    <text evidence="1">The sequence shown here is derived from an EMBL/GenBank/DDBJ whole genome shotgun (WGS) entry which is preliminary data.</text>
</comment>
<keyword evidence="2" id="KW-1185">Reference proteome</keyword>
<organism evidence="1 2">
    <name type="scientific">Thauera mechernichensis</name>
    <dbReference type="NCBI Taxonomy" id="82788"/>
    <lineage>
        <taxon>Bacteria</taxon>
        <taxon>Pseudomonadati</taxon>
        <taxon>Pseudomonadota</taxon>
        <taxon>Betaproteobacteria</taxon>
        <taxon>Rhodocyclales</taxon>
        <taxon>Zoogloeaceae</taxon>
        <taxon>Thauera</taxon>
    </lineage>
</organism>
<dbReference type="EMBL" id="JBHTMC010000020">
    <property type="protein sequence ID" value="MFD1263874.1"/>
    <property type="molecule type" value="Genomic_DNA"/>
</dbReference>
<name>A0ABW3WEE2_9RHOO</name>
<reference evidence="2" key="1">
    <citation type="journal article" date="2019" name="Int. J. Syst. Evol. Microbiol.">
        <title>The Global Catalogue of Microorganisms (GCM) 10K type strain sequencing project: providing services to taxonomists for standard genome sequencing and annotation.</title>
        <authorList>
            <consortium name="The Broad Institute Genomics Platform"/>
            <consortium name="The Broad Institute Genome Sequencing Center for Infectious Disease"/>
            <person name="Wu L."/>
            <person name="Ma J."/>
        </authorList>
    </citation>
    <scope>NUCLEOTIDE SEQUENCE [LARGE SCALE GENOMIC DNA]</scope>
    <source>
        <strain evidence="2">CCUG 48884</strain>
    </source>
</reference>
<proteinExistence type="predicted"/>
<protein>
    <submittedName>
        <fullName evidence="1">DUF6162 family protein</fullName>
    </submittedName>
</protein>
<dbReference type="Pfam" id="PF19659">
    <property type="entry name" value="DUF6162"/>
    <property type="match status" value="1"/>
</dbReference>
<sequence>MAAVLVRPAGAGHESLFVALACCVILAAAGAVVGVRAAHVGVTVVEAHQLDARDGLSAAEQGLYADLRLVPIELTAWGGVPPAVAELAAALVPPFVADLGMAWRGAHSWSLIEHAGMSAYLGLSAEPAVAGSFLLVLPLVGEADSQPEIWLHRESDAAAPARFDAGFLVEAGWREIVSRFDAGVTRHKH</sequence>
<accession>A0ABW3WEE2</accession>
<dbReference type="RefSeq" id="WP_002938720.1">
    <property type="nucleotide sequence ID" value="NZ_JARQZE010000005.1"/>
</dbReference>